<dbReference type="Proteomes" id="UP000749559">
    <property type="component" value="Unassembled WGS sequence"/>
</dbReference>
<dbReference type="PRINTS" id="PR01537">
    <property type="entry name" value="INTRLKN1R1F"/>
</dbReference>
<dbReference type="PANTHER" id="PTHR24365:SF530">
    <property type="entry name" value="MSTPROX-RELATED"/>
    <property type="match status" value="1"/>
</dbReference>
<keyword evidence="2" id="KW-0812">Transmembrane</keyword>
<keyword evidence="4" id="KW-1133">Transmembrane helix</keyword>
<dbReference type="InterPro" id="IPR000157">
    <property type="entry name" value="TIR_dom"/>
</dbReference>
<evidence type="ECO:0000256" key="3">
    <source>
        <dbReference type="ARBA" id="ARBA00022729"/>
    </source>
</evidence>
<feature type="non-terminal residue" evidence="6">
    <location>
        <position position="1"/>
    </location>
</feature>
<dbReference type="Pfam" id="PF13676">
    <property type="entry name" value="TIR_2"/>
    <property type="match status" value="1"/>
</dbReference>
<dbReference type="SMART" id="SM00255">
    <property type="entry name" value="TIR"/>
    <property type="match status" value="1"/>
</dbReference>
<dbReference type="EMBL" id="CAIIXF020000010">
    <property type="protein sequence ID" value="CAH1796614.1"/>
    <property type="molecule type" value="Genomic_DNA"/>
</dbReference>
<evidence type="ECO:0000256" key="4">
    <source>
        <dbReference type="ARBA" id="ARBA00022989"/>
    </source>
</evidence>
<keyword evidence="5" id="KW-0472">Membrane</keyword>
<evidence type="ECO:0000256" key="5">
    <source>
        <dbReference type="ARBA" id="ARBA00023136"/>
    </source>
</evidence>
<reference evidence="6" key="1">
    <citation type="submission" date="2022-03" db="EMBL/GenBank/DDBJ databases">
        <authorList>
            <person name="Martin C."/>
        </authorList>
    </citation>
    <scope>NUCLEOTIDE SEQUENCE</scope>
</reference>
<dbReference type="SUPFAM" id="SSF52200">
    <property type="entry name" value="Toll/Interleukin receptor TIR domain"/>
    <property type="match status" value="1"/>
</dbReference>
<keyword evidence="3" id="KW-0732">Signal</keyword>
<dbReference type="Gene3D" id="3.40.50.10140">
    <property type="entry name" value="Toll/interleukin-1 receptor homology (TIR) domain"/>
    <property type="match status" value="1"/>
</dbReference>
<comment type="caution">
    <text evidence="6">The sequence shown here is derived from an EMBL/GenBank/DDBJ whole genome shotgun (WGS) entry which is preliminary data.</text>
</comment>
<dbReference type="InterPro" id="IPR035897">
    <property type="entry name" value="Toll_tir_struct_dom_sf"/>
</dbReference>
<evidence type="ECO:0000256" key="1">
    <source>
        <dbReference type="ARBA" id="ARBA00004370"/>
    </source>
</evidence>
<dbReference type="GO" id="GO:0007165">
    <property type="term" value="P:signal transduction"/>
    <property type="evidence" value="ECO:0007669"/>
    <property type="project" value="InterPro"/>
</dbReference>
<dbReference type="GO" id="GO:0005886">
    <property type="term" value="C:plasma membrane"/>
    <property type="evidence" value="ECO:0007669"/>
    <property type="project" value="TreeGrafter"/>
</dbReference>
<dbReference type="AlphaFoldDB" id="A0A8J1TVE2"/>
<organism evidence="6 7">
    <name type="scientific">Owenia fusiformis</name>
    <name type="common">Polychaete worm</name>
    <dbReference type="NCBI Taxonomy" id="6347"/>
    <lineage>
        <taxon>Eukaryota</taxon>
        <taxon>Metazoa</taxon>
        <taxon>Spiralia</taxon>
        <taxon>Lophotrochozoa</taxon>
        <taxon>Annelida</taxon>
        <taxon>Polychaeta</taxon>
        <taxon>Sedentaria</taxon>
        <taxon>Canalipalpata</taxon>
        <taxon>Sabellida</taxon>
        <taxon>Oweniida</taxon>
        <taxon>Oweniidae</taxon>
        <taxon>Owenia</taxon>
    </lineage>
</organism>
<evidence type="ECO:0000256" key="2">
    <source>
        <dbReference type="ARBA" id="ARBA00022692"/>
    </source>
</evidence>
<evidence type="ECO:0000313" key="7">
    <source>
        <dbReference type="Proteomes" id="UP000749559"/>
    </source>
</evidence>
<gene>
    <name evidence="6" type="ORF">OFUS_LOCUS21004</name>
</gene>
<keyword evidence="7" id="KW-1185">Reference proteome</keyword>
<proteinExistence type="predicted"/>
<name>A0A8J1TVE2_OWEFU</name>
<comment type="subcellular location">
    <subcellularLocation>
        <location evidence="1">Membrane</location>
    </subcellularLocation>
</comment>
<protein>
    <submittedName>
        <fullName evidence="6">Uncharacterized protein</fullName>
    </submittedName>
</protein>
<dbReference type="GO" id="GO:0038023">
    <property type="term" value="F:signaling receptor activity"/>
    <property type="evidence" value="ECO:0007669"/>
    <property type="project" value="TreeGrafter"/>
</dbReference>
<dbReference type="PROSITE" id="PS50104">
    <property type="entry name" value="TIR"/>
    <property type="match status" value="1"/>
</dbReference>
<accession>A0A8J1TVE2</accession>
<evidence type="ECO:0000313" key="6">
    <source>
        <dbReference type="EMBL" id="CAH1796614.1"/>
    </source>
</evidence>
<sequence length="236" mass="28003">RISTYRFEKCRTPESRTHELIHNYTTPWMECNSRTLYTSCSATGTIIILLAILTIGLLKYFWRDIRYIKMVRKARKREGYVPIQDIQIQDDAFVSYHSDKRLWVERDLCRELENGDDIQFTLMYDERIMPGGSIFTSLGNAINSCRKILFVVSRGWVADAMNQFEVDMALDKVLDDHRDMIIVLLMEHIPKAEMSEKLRMMVNHDTCLRWSDNERLQAKFWRDLKLELGKHHFENS</sequence>
<dbReference type="OrthoDB" id="9047070at2759"/>
<dbReference type="PANTHER" id="PTHR24365">
    <property type="entry name" value="TOLL-LIKE RECEPTOR"/>
    <property type="match status" value="1"/>
</dbReference>